<dbReference type="Proteomes" id="UP000199344">
    <property type="component" value="Unassembled WGS sequence"/>
</dbReference>
<organism evidence="2 3">
    <name type="scientific">Paracoccus isoporae</name>
    <dbReference type="NCBI Taxonomy" id="591205"/>
    <lineage>
        <taxon>Bacteria</taxon>
        <taxon>Pseudomonadati</taxon>
        <taxon>Pseudomonadota</taxon>
        <taxon>Alphaproteobacteria</taxon>
        <taxon>Rhodobacterales</taxon>
        <taxon>Paracoccaceae</taxon>
        <taxon>Paracoccus</taxon>
    </lineage>
</organism>
<feature type="transmembrane region" description="Helical" evidence="1">
    <location>
        <begin position="116"/>
        <end position="134"/>
    </location>
</feature>
<feature type="transmembrane region" description="Helical" evidence="1">
    <location>
        <begin position="187"/>
        <end position="215"/>
    </location>
</feature>
<keyword evidence="3" id="KW-1185">Reference proteome</keyword>
<dbReference type="RefSeq" id="WP_090521784.1">
    <property type="nucleotide sequence ID" value="NZ_FNAH01000002.1"/>
</dbReference>
<reference evidence="2 3" key="1">
    <citation type="submission" date="2016-10" db="EMBL/GenBank/DDBJ databases">
        <authorList>
            <person name="de Groot N.N."/>
        </authorList>
    </citation>
    <scope>NUCLEOTIDE SEQUENCE [LARGE SCALE GENOMIC DNA]</scope>
    <source>
        <strain evidence="2 3">DSM 22220</strain>
    </source>
</reference>
<feature type="transmembrane region" description="Helical" evidence="1">
    <location>
        <begin position="15"/>
        <end position="32"/>
    </location>
</feature>
<sequence length="237" mass="26062">MTIPDHVWVLSPSDIAALCWLFAAWLGIGWLIEHPPAGRPSVSVLMVNYRHEWMRQFITRDPRIFDSAILATLREGTTFFASACMIAIGGGMALIGNPERLRQVAGELELGAAPTVLWQIKVLTALFFVANALLKFIWSHRLFGYCAIMMASVPNDIDDPLALPRAHQAGEINVTAARSFNIGLRNVYFALAALGWLIGPAGLAVTTSVVLALTWRREFASHSRNVMLRDLPPTGRG</sequence>
<keyword evidence="1" id="KW-0812">Transmembrane</keyword>
<dbReference type="OrthoDB" id="9806874at2"/>
<name>A0A1G6XY65_9RHOB</name>
<dbReference type="STRING" id="591205.SAMN05421538_102518"/>
<feature type="transmembrane region" description="Helical" evidence="1">
    <location>
        <begin position="77"/>
        <end position="96"/>
    </location>
</feature>
<keyword evidence="1" id="KW-1133">Transmembrane helix</keyword>
<dbReference type="EMBL" id="FNAH01000002">
    <property type="protein sequence ID" value="SDD82326.1"/>
    <property type="molecule type" value="Genomic_DNA"/>
</dbReference>
<evidence type="ECO:0000313" key="2">
    <source>
        <dbReference type="EMBL" id="SDD82326.1"/>
    </source>
</evidence>
<evidence type="ECO:0000313" key="3">
    <source>
        <dbReference type="Proteomes" id="UP000199344"/>
    </source>
</evidence>
<dbReference type="InterPro" id="IPR006747">
    <property type="entry name" value="DUF599"/>
</dbReference>
<protein>
    <submittedName>
        <fullName evidence="2">Uncharacterized membrane protein</fullName>
    </submittedName>
</protein>
<proteinExistence type="predicted"/>
<accession>A0A1G6XY65</accession>
<dbReference type="Pfam" id="PF04654">
    <property type="entry name" value="DUF599"/>
    <property type="match status" value="1"/>
</dbReference>
<dbReference type="AlphaFoldDB" id="A0A1G6XY65"/>
<keyword evidence="1" id="KW-0472">Membrane</keyword>
<evidence type="ECO:0000256" key="1">
    <source>
        <dbReference type="SAM" id="Phobius"/>
    </source>
</evidence>
<gene>
    <name evidence="2" type="ORF">SAMN05421538_102518</name>
</gene>